<sequence length="80" mass="9294">MTLEFLPNYIDDYILRNFPHTSISWLGRISKLISMHVPRGSEAIEKYFGARPRYEFQFGLIWNGVCGALAACSGRFFLFR</sequence>
<proteinExistence type="predicted"/>
<keyword evidence="1" id="KW-0812">Transmembrane</keyword>
<keyword evidence="1" id="KW-0472">Membrane</keyword>
<dbReference type="AlphaFoldDB" id="A0AAD5MY17"/>
<gene>
    <name evidence="2" type="ORF">KIN20_025140</name>
</gene>
<keyword evidence="1" id="KW-1133">Transmembrane helix</keyword>
<organism evidence="2 3">
    <name type="scientific">Parelaphostrongylus tenuis</name>
    <name type="common">Meningeal worm</name>
    <dbReference type="NCBI Taxonomy" id="148309"/>
    <lineage>
        <taxon>Eukaryota</taxon>
        <taxon>Metazoa</taxon>
        <taxon>Ecdysozoa</taxon>
        <taxon>Nematoda</taxon>
        <taxon>Chromadorea</taxon>
        <taxon>Rhabditida</taxon>
        <taxon>Rhabditina</taxon>
        <taxon>Rhabditomorpha</taxon>
        <taxon>Strongyloidea</taxon>
        <taxon>Metastrongylidae</taxon>
        <taxon>Parelaphostrongylus</taxon>
    </lineage>
</organism>
<protein>
    <submittedName>
        <fullName evidence="2">Uncharacterized protein</fullName>
    </submittedName>
</protein>
<name>A0AAD5MY17_PARTN</name>
<keyword evidence="3" id="KW-1185">Reference proteome</keyword>
<evidence type="ECO:0000256" key="1">
    <source>
        <dbReference type="SAM" id="Phobius"/>
    </source>
</evidence>
<evidence type="ECO:0000313" key="3">
    <source>
        <dbReference type="Proteomes" id="UP001196413"/>
    </source>
</evidence>
<accession>A0AAD5MY17</accession>
<reference evidence="2" key="1">
    <citation type="submission" date="2021-06" db="EMBL/GenBank/DDBJ databases">
        <title>Parelaphostrongylus tenuis whole genome reference sequence.</title>
        <authorList>
            <person name="Garwood T.J."/>
            <person name="Larsen P.A."/>
            <person name="Fountain-Jones N.M."/>
            <person name="Garbe J.R."/>
            <person name="Macchietto M.G."/>
            <person name="Kania S.A."/>
            <person name="Gerhold R.W."/>
            <person name="Richards J.E."/>
            <person name="Wolf T.M."/>
        </authorList>
    </citation>
    <scope>NUCLEOTIDE SEQUENCE</scope>
    <source>
        <strain evidence="2">MNPRO001-30</strain>
        <tissue evidence="2">Meninges</tissue>
    </source>
</reference>
<comment type="caution">
    <text evidence="2">The sequence shown here is derived from an EMBL/GenBank/DDBJ whole genome shotgun (WGS) entry which is preliminary data.</text>
</comment>
<feature type="transmembrane region" description="Helical" evidence="1">
    <location>
        <begin position="60"/>
        <end position="78"/>
    </location>
</feature>
<dbReference type="EMBL" id="JAHQIW010005108">
    <property type="protein sequence ID" value="KAJ1364943.1"/>
    <property type="molecule type" value="Genomic_DNA"/>
</dbReference>
<evidence type="ECO:0000313" key="2">
    <source>
        <dbReference type="EMBL" id="KAJ1364943.1"/>
    </source>
</evidence>
<dbReference type="Proteomes" id="UP001196413">
    <property type="component" value="Unassembled WGS sequence"/>
</dbReference>